<dbReference type="AlphaFoldDB" id="A0A9Q0QVF5"/>
<proteinExistence type="predicted"/>
<evidence type="ECO:0000313" key="2">
    <source>
        <dbReference type="EMBL" id="KAJ4973260.1"/>
    </source>
</evidence>
<protein>
    <recommendedName>
        <fullName evidence="1">Retroviral polymerase SH3-like domain-containing protein</fullName>
    </recommendedName>
</protein>
<gene>
    <name evidence="2" type="ORF">NE237_006434</name>
</gene>
<keyword evidence="3" id="KW-1185">Reference proteome</keyword>
<evidence type="ECO:0000259" key="1">
    <source>
        <dbReference type="Pfam" id="PF25597"/>
    </source>
</evidence>
<dbReference type="InterPro" id="IPR057670">
    <property type="entry name" value="SH3_retrovirus"/>
</dbReference>
<organism evidence="2 3">
    <name type="scientific">Protea cynaroides</name>
    <dbReference type="NCBI Taxonomy" id="273540"/>
    <lineage>
        <taxon>Eukaryota</taxon>
        <taxon>Viridiplantae</taxon>
        <taxon>Streptophyta</taxon>
        <taxon>Embryophyta</taxon>
        <taxon>Tracheophyta</taxon>
        <taxon>Spermatophyta</taxon>
        <taxon>Magnoliopsida</taxon>
        <taxon>Proteales</taxon>
        <taxon>Proteaceae</taxon>
        <taxon>Protea</taxon>
    </lineage>
</organism>
<sequence length="198" mass="22395">MKSPLFTLFEKELDYTILRTFGSLCFPCLRCTAKNKFDQRSAPYVFLGYNDHHKGYRCLHHQLGRIYISRHVVFEENVLPCCKNEPSATTHSLPLEISVIERWMSSLEVAEKACTSGKSIDKSHPRTDSWFSDLNGHDAVATTNAGVPIVLPRVTVSGIEHDAPRETLVHESSPEIQSQIISDQKFTQALQVCHQPLK</sequence>
<dbReference type="Proteomes" id="UP001141806">
    <property type="component" value="Unassembled WGS sequence"/>
</dbReference>
<dbReference type="Pfam" id="PF25597">
    <property type="entry name" value="SH3_retrovirus"/>
    <property type="match status" value="1"/>
</dbReference>
<evidence type="ECO:0000313" key="3">
    <source>
        <dbReference type="Proteomes" id="UP001141806"/>
    </source>
</evidence>
<dbReference type="OrthoDB" id="1751313at2759"/>
<feature type="domain" description="Retroviral polymerase SH3-like" evidence="1">
    <location>
        <begin position="23"/>
        <end position="82"/>
    </location>
</feature>
<name>A0A9Q0QVF5_9MAGN</name>
<comment type="caution">
    <text evidence="2">The sequence shown here is derived from an EMBL/GenBank/DDBJ whole genome shotgun (WGS) entry which is preliminary data.</text>
</comment>
<reference evidence="2" key="1">
    <citation type="journal article" date="2023" name="Plant J.">
        <title>The genome of the king protea, Protea cynaroides.</title>
        <authorList>
            <person name="Chang J."/>
            <person name="Duong T.A."/>
            <person name="Schoeman C."/>
            <person name="Ma X."/>
            <person name="Roodt D."/>
            <person name="Barker N."/>
            <person name="Li Z."/>
            <person name="Van de Peer Y."/>
            <person name="Mizrachi E."/>
        </authorList>
    </citation>
    <scope>NUCLEOTIDE SEQUENCE</scope>
    <source>
        <tissue evidence="2">Young leaves</tissue>
    </source>
</reference>
<dbReference type="EMBL" id="JAMYWD010000004">
    <property type="protein sequence ID" value="KAJ4973260.1"/>
    <property type="molecule type" value="Genomic_DNA"/>
</dbReference>
<accession>A0A9Q0QVF5</accession>